<dbReference type="Proteomes" id="UP001057738">
    <property type="component" value="Plasmid psa3239"/>
</dbReference>
<keyword evidence="3" id="KW-1185">Reference proteome</keyword>
<evidence type="ECO:0000256" key="1">
    <source>
        <dbReference type="SAM" id="MobiDB-lite"/>
    </source>
</evidence>
<geneLocation type="plasmid" evidence="2 3">
    <name>psa3239</name>
</geneLocation>
<evidence type="ECO:0000313" key="3">
    <source>
        <dbReference type="Proteomes" id="UP001057738"/>
    </source>
</evidence>
<name>A0ABY5QAQ4_9ACTN</name>
<dbReference type="EMBL" id="CP102516">
    <property type="protein sequence ID" value="UUY52715.1"/>
    <property type="molecule type" value="Genomic_DNA"/>
</dbReference>
<reference evidence="2" key="1">
    <citation type="submission" date="2022-08" db="EMBL/GenBank/DDBJ databases">
        <authorList>
            <person name="Tian L."/>
        </authorList>
    </citation>
    <scope>NUCLEOTIDE SEQUENCE</scope>
    <source>
        <strain evidence="2">CM253</strain>
        <plasmid evidence="2">psa3239</plasmid>
    </source>
</reference>
<keyword evidence="2" id="KW-0614">Plasmid</keyword>
<gene>
    <name evidence="2" type="ORF">NRK68_36365</name>
</gene>
<protein>
    <submittedName>
        <fullName evidence="2">Uncharacterized protein</fullName>
    </submittedName>
</protein>
<feature type="region of interest" description="Disordered" evidence="1">
    <location>
        <begin position="41"/>
        <end position="76"/>
    </location>
</feature>
<evidence type="ECO:0000313" key="2">
    <source>
        <dbReference type="EMBL" id="UUY52715.1"/>
    </source>
</evidence>
<accession>A0ABY5QAQ4</accession>
<organism evidence="2 3">
    <name type="scientific">Streptomyces yangpuensis</name>
    <dbReference type="NCBI Taxonomy" id="1648182"/>
    <lineage>
        <taxon>Bacteria</taxon>
        <taxon>Bacillati</taxon>
        <taxon>Actinomycetota</taxon>
        <taxon>Actinomycetes</taxon>
        <taxon>Kitasatosporales</taxon>
        <taxon>Streptomycetaceae</taxon>
        <taxon>Streptomyces</taxon>
    </lineage>
</organism>
<proteinExistence type="predicted"/>
<sequence length="76" mass="7230">MGSGEGSEGAVGVLAAAAGMENDRSFGLPLVACGFEGVRGHRGAEKAGGVPADDAAGGDGDDSGEVEPAPTGRDAD</sequence>